<dbReference type="EMBL" id="JACJLA010000009">
    <property type="protein sequence ID" value="MBM6912846.1"/>
    <property type="molecule type" value="Genomic_DNA"/>
</dbReference>
<reference evidence="1 2" key="1">
    <citation type="journal article" date="2021" name="Sci. Rep.">
        <title>The distribution of antibiotic resistance genes in chicken gut microbiota commensals.</title>
        <authorList>
            <person name="Juricova H."/>
            <person name="Matiasovicova J."/>
            <person name="Kubasova T."/>
            <person name="Cejkova D."/>
            <person name="Rychlik I."/>
        </authorList>
    </citation>
    <scope>NUCLEOTIDE SEQUENCE [LARGE SCALE GENOMIC DNA]</scope>
    <source>
        <strain evidence="1 2">An537</strain>
    </source>
</reference>
<dbReference type="InterPro" id="IPR024930">
    <property type="entry name" value="Skp_dom_sf"/>
</dbReference>
<dbReference type="SUPFAM" id="SSF111384">
    <property type="entry name" value="OmpH-like"/>
    <property type="match status" value="1"/>
</dbReference>
<evidence type="ECO:0000313" key="1">
    <source>
        <dbReference type="EMBL" id="MBM6912846.1"/>
    </source>
</evidence>
<sequence length="323" mass="35844">MNLKQRWLLLGLVVVLALVAAMAIYGFLGKKQVNDAKPVVVGVVKLDKVVPLHPSYAQYEALKNEYSKIEAEYKAQQQGLTDKAQEQALALRNIGSDQALTDSLNTELAAKIAAKQEALNMKLAHKRRELLEAYQKEMKVAPNEVDLRIVNLQLELTTLTKAPTVNEEQAAAQDAAIAAKQAELDRLLAERKIAPNAAINELEARVNAALKPLHDEGQKELEAYAKSLHEELAKRRQSMIQEKADAYMQQNALPDPVAWNTEWQTRLDRQKEAVDAMHEAILEDIRTRAAVVAESRGLTLVVTNEVSNIKGVDITDAIIASYE</sequence>
<name>A0ABS2GF95_9FIRM</name>
<organism evidence="1 2">
    <name type="scientific">Veillonella magna</name>
    <dbReference type="NCBI Taxonomy" id="464322"/>
    <lineage>
        <taxon>Bacteria</taxon>
        <taxon>Bacillati</taxon>
        <taxon>Bacillota</taxon>
        <taxon>Negativicutes</taxon>
        <taxon>Veillonellales</taxon>
        <taxon>Veillonellaceae</taxon>
        <taxon>Veillonella</taxon>
    </lineage>
</organism>
<accession>A0ABS2GF95</accession>
<dbReference type="Gene3D" id="3.30.910.20">
    <property type="entry name" value="Skp domain"/>
    <property type="match status" value="1"/>
</dbReference>
<proteinExistence type="predicted"/>
<evidence type="ECO:0008006" key="3">
    <source>
        <dbReference type="Google" id="ProtNLM"/>
    </source>
</evidence>
<dbReference type="Proteomes" id="UP000707138">
    <property type="component" value="Unassembled WGS sequence"/>
</dbReference>
<dbReference type="RefSeq" id="WP_205087881.1">
    <property type="nucleotide sequence ID" value="NZ_CATYZF010000007.1"/>
</dbReference>
<comment type="caution">
    <text evidence="1">The sequence shown here is derived from an EMBL/GenBank/DDBJ whole genome shotgun (WGS) entry which is preliminary data.</text>
</comment>
<gene>
    <name evidence="1" type="ORF">H6A01_05860</name>
</gene>
<evidence type="ECO:0000313" key="2">
    <source>
        <dbReference type="Proteomes" id="UP000707138"/>
    </source>
</evidence>
<protein>
    <recommendedName>
        <fullName evidence="3">Outer membrane protein (OmpH-like)</fullName>
    </recommendedName>
</protein>
<keyword evidence="2" id="KW-1185">Reference proteome</keyword>